<dbReference type="EMBL" id="BMAW01094049">
    <property type="protein sequence ID" value="GFS63521.1"/>
    <property type="molecule type" value="Genomic_DNA"/>
</dbReference>
<dbReference type="GO" id="GO:0003676">
    <property type="term" value="F:nucleic acid binding"/>
    <property type="evidence" value="ECO:0007669"/>
    <property type="project" value="InterPro"/>
</dbReference>
<dbReference type="InterPro" id="IPR043502">
    <property type="entry name" value="DNA/RNA_pol_sf"/>
</dbReference>
<comment type="caution">
    <text evidence="1">The sequence shown here is derived from an EMBL/GenBank/DDBJ whole genome shotgun (WGS) entry which is preliminary data.</text>
</comment>
<dbReference type="OrthoDB" id="6423399at2759"/>
<accession>A0A8X6MLM6</accession>
<dbReference type="GO" id="GO:0000166">
    <property type="term" value="F:nucleotide binding"/>
    <property type="evidence" value="ECO:0007669"/>
    <property type="project" value="InterPro"/>
</dbReference>
<evidence type="ECO:0008006" key="3">
    <source>
        <dbReference type="Google" id="ProtNLM"/>
    </source>
</evidence>
<sequence length="773" mass="89840">MSASQEFKLIIQHASLFVRKVKVAPSIAIAHEVALSKGVIKMPIRRTEVKSFALSSGIQSLTISNAFIGQLPTRLIMGLVSNTAFNGDFSKNPFNFQHYDLSYLCVLDGNRMIPSKPFQPKFDQSNNYSRSYMSLFTDLGRYHKDQDININYNEYKEGYTLFAVDLTPDLSADGMHTSILRNGNLTIDIKFSKALTETVNLPQILKETCLPPKAAFFNILTNSHVKDEDYEFALLVFQTFKCKNFADYLKLYQQLDVVLLAEVFTSFRQKCLLHYKLDPCHFITAADLTWNAGLKFTKVELELFTDINMYIWIENNIRGGICFVGKRYASANNPFIPKYNKYKEESYIIAVDANNLYGYAMSQPLPIGNFFWLSKEEVRNFDVSKLSSTDVIGYFLEVDIFYPASLHDLHDFPLAADHLTITYDMLSPYQKKLIQIGNIHFPKKNRKLTPSFTFKTNFVVHYLNLKFYLQKGLILKKIHRILGFKQENWLESYVGFNNEKRMSTQYKFEKDLFKLMNNAWFGKSLQNPRKRVNIEGAFNLKQCKKKLSSPLLEYFKIINENFAIFKLMKRNLHLDKPIYIGFTILELSKLHIYKLYYNYFKQYYGAKCSLLYTDTDSLYLEIKAHNVYTEVKNNFSDIMDYSNYPKDHDLFNLSNEGRLGALKNETCEPIKEFVALKCKMYCMVFGDNSKKTAKGLKKSCVQDLNAELYKSVLNERLFLRHKQNILVTKDHDIKTVTQNKIGLTPFYDKKYLLDDGINCYPFGHYAIDETDEE</sequence>
<dbReference type="Proteomes" id="UP000887013">
    <property type="component" value="Unassembled WGS sequence"/>
</dbReference>
<dbReference type="AlphaFoldDB" id="A0A8X6MLM6"/>
<evidence type="ECO:0000313" key="1">
    <source>
        <dbReference type="EMBL" id="GFS63521.1"/>
    </source>
</evidence>
<proteinExistence type="predicted"/>
<name>A0A8X6MLM6_NEPPI</name>
<dbReference type="Gene3D" id="3.90.1600.10">
    <property type="entry name" value="Palm domain of DNA polymerase"/>
    <property type="match status" value="1"/>
</dbReference>
<dbReference type="PROSITE" id="PS00116">
    <property type="entry name" value="DNA_POLYMERASE_B"/>
    <property type="match status" value="1"/>
</dbReference>
<dbReference type="InterPro" id="IPR017964">
    <property type="entry name" value="DNA-dir_DNA_pol_B_CS"/>
</dbReference>
<organism evidence="1 2">
    <name type="scientific">Nephila pilipes</name>
    <name type="common">Giant wood spider</name>
    <name type="synonym">Nephila maculata</name>
    <dbReference type="NCBI Taxonomy" id="299642"/>
    <lineage>
        <taxon>Eukaryota</taxon>
        <taxon>Metazoa</taxon>
        <taxon>Ecdysozoa</taxon>
        <taxon>Arthropoda</taxon>
        <taxon>Chelicerata</taxon>
        <taxon>Arachnida</taxon>
        <taxon>Araneae</taxon>
        <taxon>Araneomorphae</taxon>
        <taxon>Entelegynae</taxon>
        <taxon>Araneoidea</taxon>
        <taxon>Nephilidae</taxon>
        <taxon>Nephila</taxon>
    </lineage>
</organism>
<protein>
    <recommendedName>
        <fullName evidence="3">DNA-directed DNA polymerase</fullName>
    </recommendedName>
</protein>
<reference evidence="1" key="1">
    <citation type="submission" date="2020-08" db="EMBL/GenBank/DDBJ databases">
        <title>Multicomponent nature underlies the extraordinary mechanical properties of spider dragline silk.</title>
        <authorList>
            <person name="Kono N."/>
            <person name="Nakamura H."/>
            <person name="Mori M."/>
            <person name="Yoshida Y."/>
            <person name="Ohtoshi R."/>
            <person name="Malay A.D."/>
            <person name="Moran D.A.P."/>
            <person name="Tomita M."/>
            <person name="Numata K."/>
            <person name="Arakawa K."/>
        </authorList>
    </citation>
    <scope>NUCLEOTIDE SEQUENCE</scope>
</reference>
<dbReference type="SUPFAM" id="SSF56672">
    <property type="entry name" value="DNA/RNA polymerases"/>
    <property type="match status" value="1"/>
</dbReference>
<evidence type="ECO:0000313" key="2">
    <source>
        <dbReference type="Proteomes" id="UP000887013"/>
    </source>
</evidence>
<dbReference type="PANTHER" id="PTHR31511:SF12">
    <property type="entry name" value="RHO TERMINATION FACTOR N-TERMINAL DOMAIN-CONTAINING PROTEIN"/>
    <property type="match status" value="1"/>
</dbReference>
<gene>
    <name evidence="1" type="primary">AVEN_127203_1</name>
    <name evidence="1" type="ORF">NPIL_686721</name>
</gene>
<dbReference type="GO" id="GO:0071897">
    <property type="term" value="P:DNA biosynthetic process"/>
    <property type="evidence" value="ECO:0007669"/>
    <property type="project" value="UniProtKB-ARBA"/>
</dbReference>
<dbReference type="InterPro" id="IPR023211">
    <property type="entry name" value="DNA_pol_palm_dom_sf"/>
</dbReference>
<keyword evidence="2" id="KW-1185">Reference proteome</keyword>
<dbReference type="PANTHER" id="PTHR31511">
    <property type="entry name" value="PROTEIN CBG23764"/>
    <property type="match status" value="1"/>
</dbReference>